<dbReference type="AlphaFoldDB" id="A0A139WUA9"/>
<dbReference type="InterPro" id="IPR000795">
    <property type="entry name" value="T_Tr_GTP-bd_dom"/>
</dbReference>
<keyword evidence="13" id="KW-1185">Reference proteome</keyword>
<accession>A0A139WUA9</accession>
<comment type="caution">
    <text evidence="8">Lacks conserved residue(s) required for the propagation of feature annotation.</text>
</comment>
<dbReference type="PROSITE" id="PS51722">
    <property type="entry name" value="G_TR_2"/>
    <property type="match status" value="1"/>
</dbReference>
<dbReference type="STRING" id="128403.WA1_40400"/>
<reference evidence="12 13" key="1">
    <citation type="journal article" date="2013" name="Genome Biol. Evol.">
        <title>Genomes of Stigonematalean cyanobacteria (subsection V) and the evolution of oxygenic photosynthesis from prokaryotes to plastids.</title>
        <authorList>
            <person name="Dagan T."/>
            <person name="Roettger M."/>
            <person name="Stucken K."/>
            <person name="Landan G."/>
            <person name="Koch R."/>
            <person name="Major P."/>
            <person name="Gould S.B."/>
            <person name="Goremykin V.V."/>
            <person name="Rippka R."/>
            <person name="Tandeau de Marsac N."/>
            <person name="Gugger M."/>
            <person name="Lockhart P.J."/>
            <person name="Allen J.F."/>
            <person name="Brune I."/>
            <person name="Maus I."/>
            <person name="Puhler A."/>
            <person name="Martin W.F."/>
        </authorList>
    </citation>
    <scope>NUCLEOTIDE SEQUENCE [LARGE SCALE GENOMIC DNA]</scope>
    <source>
        <strain evidence="12 13">PCC 7110</strain>
    </source>
</reference>
<dbReference type="InterPro" id="IPR015760">
    <property type="entry name" value="TIF_IF2"/>
</dbReference>
<dbReference type="FunFam" id="3.40.50.300:FF:000019">
    <property type="entry name" value="Translation initiation factor IF-2"/>
    <property type="match status" value="1"/>
</dbReference>
<feature type="binding site" evidence="8">
    <location>
        <begin position="582"/>
        <end position="589"/>
    </location>
    <ligand>
        <name>GTP</name>
        <dbReference type="ChEBI" id="CHEBI:37565"/>
    </ligand>
</feature>
<evidence type="ECO:0000256" key="3">
    <source>
        <dbReference type="ARBA" id="ARBA00022540"/>
    </source>
</evidence>
<dbReference type="InterPro" id="IPR000178">
    <property type="entry name" value="TF_IF2_bacterial-like"/>
</dbReference>
<dbReference type="FunFam" id="3.40.50.10050:FF:000001">
    <property type="entry name" value="Translation initiation factor IF-2"/>
    <property type="match status" value="1"/>
</dbReference>
<sequence length="1079" mass="116371">MNNGKVRIYELSKELNLDNKELLAICDQLNIAVKSHSSTITESEAERIRTQAEKLAATTVPQRKDNGGNSHRINSLQAGSRIRPAAPNNQQILEIRKPKDLINQTSNASEASVATNIKLASSEVNPLSPPKPFATPVSPMKPVAPSKPVPRNQSETAQELVVTDAANKTQDTEKPAEKTTAAKPEKSVAPSQGSKVKPDRPQKPQLTAPPTRPAGEKPNTDDSPQASVSEKPILKRDRDQAKPERDPERDRERERGGKQEQAAKHDHQARPQRERANKPPTGDSTAAPPQKTSRPAPPVRSERGAGKPSAPVPAGADSPRPSRPMRPSADHPAAATLAAPAKQIPGSTKTAGAGEEDDDDVVVAEVIELKRPTPPRQAKGKKWQEEDIDELKEAAKPGKGVTKGKRLKPIVDDEDLLEDDLLDEEGLEIPAAIQVSLSIARPPKPKAARAAQPAVAVVTPVTRGKKSSSSNRAEQQQNRRQTEQKRERPEIVTVIGPMTVQELADALAVADTEIVKILFMKGIAVSITQSLDVPIITQVANELGTEITTAEPEAEARKVTEMIDVEDLEKLQRRPPVVTIMGHVDHGKTTLLDSIRKTKVAAGEAGGITQHIGAYHVDVEHDGKEQQIVFLDTPGHEAFTAMRARGARVTDIAILVVAADDGVRPQTVEAISHAKAAGVPIVVAINKIDKPEAQPDRVKQELTEFALVPEEWGGDTIMVPVSAIKGENLDTLLEMILLVAEIGELSANPDRMARGTVIEAHLDKAKGPVATLLIQNGTLHVGDLLVAGSVFGKVRAMVDDRGARVEAANPSFAVEVLGLSEVPAAGDEFEVFSGEKEARSIAAKRAEKQRQSRLMQGRVTLTSLSAQAQEGELKELNLILKGDVQGSVEAIVGSLRQIPQNEVQIRLLLASAGEITQTDIDLAAASGAVIVGFNTTYASGARHAADEAGVDVREYDIIYKLLEDIQGALEGLLEPELVEEHLGQAEVRAVFPVGRGAVAGCYVQSGKLIRNCKVRVRRNSKVIHDDTLDSLKRMKEDAREVNSGYECGVGIDKYTDWAEGDIIEAYQMVTKRRTLSKTR</sequence>
<dbReference type="SUPFAM" id="SSF50447">
    <property type="entry name" value="Translation proteins"/>
    <property type="match status" value="2"/>
</dbReference>
<dbReference type="EMBL" id="ANNX02000047">
    <property type="protein sequence ID" value="KYC36010.1"/>
    <property type="molecule type" value="Genomic_DNA"/>
</dbReference>
<feature type="compositionally biased region" description="Basic and acidic residues" evidence="10">
    <location>
        <begin position="232"/>
        <end position="277"/>
    </location>
</feature>
<evidence type="ECO:0000313" key="12">
    <source>
        <dbReference type="EMBL" id="KYC36010.1"/>
    </source>
</evidence>
<feature type="compositionally biased region" description="Polar residues" evidence="10">
    <location>
        <begin position="67"/>
        <end position="78"/>
    </location>
</feature>
<dbReference type="GO" id="GO:0003743">
    <property type="term" value="F:translation initiation factor activity"/>
    <property type="evidence" value="ECO:0007669"/>
    <property type="project" value="UniProtKB-UniRule"/>
</dbReference>
<feature type="compositionally biased region" description="Low complexity" evidence="10">
    <location>
        <begin position="325"/>
        <end position="345"/>
    </location>
</feature>
<dbReference type="Gene3D" id="3.40.50.300">
    <property type="entry name" value="P-loop containing nucleotide triphosphate hydrolases"/>
    <property type="match status" value="1"/>
</dbReference>
<keyword evidence="3 8" id="KW-0396">Initiation factor</keyword>
<proteinExistence type="inferred from homology"/>
<dbReference type="InterPro" id="IPR009000">
    <property type="entry name" value="Transl_B-barrel_sf"/>
</dbReference>
<feature type="domain" description="Tr-type G" evidence="11">
    <location>
        <begin position="573"/>
        <end position="746"/>
    </location>
</feature>
<evidence type="ECO:0000256" key="9">
    <source>
        <dbReference type="RuleBase" id="RU000644"/>
    </source>
</evidence>
<dbReference type="InterPro" id="IPR027417">
    <property type="entry name" value="P-loop_NTPase"/>
</dbReference>
<evidence type="ECO:0000313" key="13">
    <source>
        <dbReference type="Proteomes" id="UP000076925"/>
    </source>
</evidence>
<keyword evidence="4 8" id="KW-0547">Nucleotide-binding</keyword>
<feature type="region of interest" description="Disordered" evidence="10">
    <location>
        <begin position="122"/>
        <end position="360"/>
    </location>
</feature>
<dbReference type="CDD" id="cd03702">
    <property type="entry name" value="IF2_mtIF2_II"/>
    <property type="match status" value="1"/>
</dbReference>
<dbReference type="InterPro" id="IPR006847">
    <property type="entry name" value="IF2_N"/>
</dbReference>
<feature type="region of interest" description="Disordered" evidence="10">
    <location>
        <begin position="448"/>
        <end position="488"/>
    </location>
</feature>
<dbReference type="SUPFAM" id="SSF52156">
    <property type="entry name" value="Initiation factor IF2/eIF5b, domain 3"/>
    <property type="match status" value="1"/>
</dbReference>
<dbReference type="InterPro" id="IPR036925">
    <property type="entry name" value="TIF_IF2_dom3_sf"/>
</dbReference>
<evidence type="ECO:0000256" key="5">
    <source>
        <dbReference type="ARBA" id="ARBA00022917"/>
    </source>
</evidence>
<dbReference type="FunFam" id="2.40.30.10:FF:000007">
    <property type="entry name" value="Translation initiation factor IF-2"/>
    <property type="match status" value="1"/>
</dbReference>
<feature type="binding site" evidence="8">
    <location>
        <begin position="632"/>
        <end position="636"/>
    </location>
    <ligand>
        <name>GTP</name>
        <dbReference type="ChEBI" id="CHEBI:37565"/>
    </ligand>
</feature>
<dbReference type="InterPro" id="IPR023115">
    <property type="entry name" value="TIF_IF2_dom3"/>
</dbReference>
<dbReference type="OrthoDB" id="9811804at2"/>
<organism evidence="12 13">
    <name type="scientific">Scytonema hofmannii PCC 7110</name>
    <dbReference type="NCBI Taxonomy" id="128403"/>
    <lineage>
        <taxon>Bacteria</taxon>
        <taxon>Bacillati</taxon>
        <taxon>Cyanobacteriota</taxon>
        <taxon>Cyanophyceae</taxon>
        <taxon>Nostocales</taxon>
        <taxon>Scytonemataceae</taxon>
        <taxon>Scytonema</taxon>
    </lineage>
</organism>
<evidence type="ECO:0000256" key="1">
    <source>
        <dbReference type="ARBA" id="ARBA00007733"/>
    </source>
</evidence>
<dbReference type="PRINTS" id="PR00315">
    <property type="entry name" value="ELONGATNFCT"/>
</dbReference>
<dbReference type="GO" id="GO:0005829">
    <property type="term" value="C:cytosol"/>
    <property type="evidence" value="ECO:0007669"/>
    <property type="project" value="TreeGrafter"/>
</dbReference>
<keyword evidence="6 8" id="KW-0342">GTP-binding</keyword>
<dbReference type="Pfam" id="PF00009">
    <property type="entry name" value="GTP_EFTU"/>
    <property type="match status" value="1"/>
</dbReference>
<dbReference type="PANTHER" id="PTHR43381:SF5">
    <property type="entry name" value="TR-TYPE G DOMAIN-CONTAINING PROTEIN"/>
    <property type="match status" value="1"/>
</dbReference>
<name>A0A139WUA9_9CYAN</name>
<dbReference type="NCBIfam" id="TIGR00487">
    <property type="entry name" value="IF-2"/>
    <property type="match status" value="1"/>
</dbReference>
<dbReference type="InterPro" id="IPR044145">
    <property type="entry name" value="IF2_II"/>
</dbReference>
<gene>
    <name evidence="8" type="primary">infB</name>
    <name evidence="12" type="ORF">WA1_40400</name>
</gene>
<evidence type="ECO:0000256" key="2">
    <source>
        <dbReference type="ARBA" id="ARBA00020675"/>
    </source>
</evidence>
<dbReference type="Pfam" id="PF11987">
    <property type="entry name" value="IF-2"/>
    <property type="match status" value="1"/>
</dbReference>
<dbReference type="PANTHER" id="PTHR43381">
    <property type="entry name" value="TRANSLATION INITIATION FACTOR IF-2-RELATED"/>
    <property type="match status" value="1"/>
</dbReference>
<dbReference type="SUPFAM" id="SSF52540">
    <property type="entry name" value="P-loop containing nucleoside triphosphate hydrolases"/>
    <property type="match status" value="1"/>
</dbReference>
<dbReference type="GO" id="GO:0005525">
    <property type="term" value="F:GTP binding"/>
    <property type="evidence" value="ECO:0007669"/>
    <property type="project" value="UniProtKB-KW"/>
</dbReference>
<dbReference type="Gene3D" id="2.40.30.10">
    <property type="entry name" value="Translation factors"/>
    <property type="match status" value="2"/>
</dbReference>
<comment type="subcellular location">
    <subcellularLocation>
        <location evidence="8">Cytoplasm</location>
    </subcellularLocation>
</comment>
<feature type="region of interest" description="Disordered" evidence="10">
    <location>
        <begin position="57"/>
        <end position="89"/>
    </location>
</feature>
<dbReference type="NCBIfam" id="TIGR00231">
    <property type="entry name" value="small_GTP"/>
    <property type="match status" value="1"/>
</dbReference>
<dbReference type="InterPro" id="IPR053905">
    <property type="entry name" value="EF-G-like_DII"/>
</dbReference>
<keyword evidence="8" id="KW-0963">Cytoplasm</keyword>
<feature type="compositionally biased region" description="Low complexity" evidence="10">
    <location>
        <begin position="448"/>
        <end position="462"/>
    </location>
</feature>
<evidence type="ECO:0000256" key="8">
    <source>
        <dbReference type="HAMAP-Rule" id="MF_00100"/>
    </source>
</evidence>
<dbReference type="Pfam" id="PF22042">
    <property type="entry name" value="EF-G_D2"/>
    <property type="match status" value="1"/>
</dbReference>
<evidence type="ECO:0000259" key="11">
    <source>
        <dbReference type="PROSITE" id="PS51722"/>
    </source>
</evidence>
<dbReference type="Gene3D" id="3.40.50.10050">
    <property type="entry name" value="Translation initiation factor IF- 2, domain 3"/>
    <property type="match status" value="1"/>
</dbReference>
<comment type="function">
    <text evidence="7 8 9">One of the essential components for the initiation of protein synthesis. Protects formylmethionyl-tRNA from spontaneous hydrolysis and promotes its binding to the 30S ribosomal subunits. Also involved in the hydrolysis of GTP during the formation of the 70S ribosomal complex.</text>
</comment>
<evidence type="ECO:0000256" key="6">
    <source>
        <dbReference type="ARBA" id="ARBA00023134"/>
    </source>
</evidence>
<keyword evidence="5 8" id="KW-0648">Protein biosynthesis</keyword>
<dbReference type="FunFam" id="2.40.30.10:FF:000008">
    <property type="entry name" value="Translation initiation factor IF-2"/>
    <property type="match status" value="1"/>
</dbReference>
<dbReference type="InterPro" id="IPR005225">
    <property type="entry name" value="Small_GTP-bd"/>
</dbReference>
<evidence type="ECO:0000256" key="7">
    <source>
        <dbReference type="ARBA" id="ARBA00025162"/>
    </source>
</evidence>
<comment type="similarity">
    <text evidence="1 8 9">Belongs to the TRAFAC class translation factor GTPase superfamily. Classic translation factor GTPase family. IF-2 subfamily.</text>
</comment>
<dbReference type="Pfam" id="PF04760">
    <property type="entry name" value="IF2_N"/>
    <property type="match status" value="2"/>
</dbReference>
<evidence type="ECO:0000256" key="10">
    <source>
        <dbReference type="SAM" id="MobiDB-lite"/>
    </source>
</evidence>
<feature type="compositionally biased region" description="Polar residues" evidence="10">
    <location>
        <begin position="467"/>
        <end position="479"/>
    </location>
</feature>
<dbReference type="CDD" id="cd01887">
    <property type="entry name" value="IF2_eIF5B"/>
    <property type="match status" value="1"/>
</dbReference>
<dbReference type="Gene3D" id="1.10.10.2480">
    <property type="match status" value="1"/>
</dbReference>
<dbReference type="HAMAP" id="MF_00100_B">
    <property type="entry name" value="IF_2_B"/>
    <property type="match status" value="1"/>
</dbReference>
<feature type="binding site" evidence="8">
    <location>
        <begin position="686"/>
        <end position="689"/>
    </location>
    <ligand>
        <name>GTP</name>
        <dbReference type="ChEBI" id="CHEBI:37565"/>
    </ligand>
</feature>
<protein>
    <recommendedName>
        <fullName evidence="2 8">Translation initiation factor IF-2</fullName>
    </recommendedName>
</protein>
<dbReference type="CDD" id="cd03692">
    <property type="entry name" value="mtIF2_IVc"/>
    <property type="match status" value="1"/>
</dbReference>
<evidence type="ECO:0000256" key="4">
    <source>
        <dbReference type="ARBA" id="ARBA00022741"/>
    </source>
</evidence>
<dbReference type="RefSeq" id="WP_017742687.1">
    <property type="nucleotide sequence ID" value="NZ_KQ976354.1"/>
</dbReference>
<dbReference type="Proteomes" id="UP000076925">
    <property type="component" value="Unassembled WGS sequence"/>
</dbReference>
<comment type="caution">
    <text evidence="12">The sequence shown here is derived from an EMBL/GenBank/DDBJ whole genome shotgun (WGS) entry which is preliminary data.</text>
</comment>
<dbReference type="GO" id="GO:0003924">
    <property type="term" value="F:GTPase activity"/>
    <property type="evidence" value="ECO:0007669"/>
    <property type="project" value="UniProtKB-UniRule"/>
</dbReference>